<evidence type="ECO:0000256" key="2">
    <source>
        <dbReference type="ARBA" id="ARBA00004377"/>
    </source>
</evidence>
<protein>
    <recommendedName>
        <fullName evidence="4 12">Heme exporter protein D</fullName>
    </recommendedName>
</protein>
<dbReference type="GO" id="GO:0005886">
    <property type="term" value="C:plasma membrane"/>
    <property type="evidence" value="ECO:0007669"/>
    <property type="project" value="UniProtKB-SubCell"/>
</dbReference>
<evidence type="ECO:0000256" key="7">
    <source>
        <dbReference type="ARBA" id="ARBA00022519"/>
    </source>
</evidence>
<proteinExistence type="inferred from homology"/>
<keyword evidence="5 12" id="KW-0813">Transport</keyword>
<accession>A0A370CFE8</accession>
<evidence type="ECO:0000256" key="9">
    <source>
        <dbReference type="ARBA" id="ARBA00022748"/>
    </source>
</evidence>
<dbReference type="Pfam" id="PF04995">
    <property type="entry name" value="CcmD"/>
    <property type="match status" value="1"/>
</dbReference>
<evidence type="ECO:0000256" key="6">
    <source>
        <dbReference type="ARBA" id="ARBA00022475"/>
    </source>
</evidence>
<evidence type="ECO:0000256" key="10">
    <source>
        <dbReference type="ARBA" id="ARBA00022989"/>
    </source>
</evidence>
<organism evidence="13 14">
    <name type="scientific">Candidatus Aquirickettsiella gammari</name>
    <dbReference type="NCBI Taxonomy" id="2016198"/>
    <lineage>
        <taxon>Bacteria</taxon>
        <taxon>Pseudomonadati</taxon>
        <taxon>Pseudomonadota</taxon>
        <taxon>Gammaproteobacteria</taxon>
        <taxon>Legionellales</taxon>
        <taxon>Coxiellaceae</taxon>
        <taxon>Candidatus Aquirickettsiella</taxon>
    </lineage>
</organism>
<evidence type="ECO:0000256" key="5">
    <source>
        <dbReference type="ARBA" id="ARBA00022448"/>
    </source>
</evidence>
<evidence type="ECO:0000256" key="11">
    <source>
        <dbReference type="ARBA" id="ARBA00023136"/>
    </source>
</evidence>
<dbReference type="InterPro" id="IPR007078">
    <property type="entry name" value="Haem_export_protD_CcmD"/>
</dbReference>
<keyword evidence="11 12" id="KW-0472">Membrane</keyword>
<comment type="function">
    <text evidence="1 12">Required for the export of heme to the periplasm for the biogenesis of c-type cytochromes.</text>
</comment>
<keyword evidence="7 12" id="KW-0997">Cell inner membrane</keyword>
<comment type="similarity">
    <text evidence="3 12">Belongs to the CcmD/CycX/HelD family.</text>
</comment>
<evidence type="ECO:0000313" key="14">
    <source>
        <dbReference type="Proteomes" id="UP000226429"/>
    </source>
</evidence>
<keyword evidence="6 12" id="KW-1003">Cell membrane</keyword>
<comment type="caution">
    <text evidence="13">The sequence shown here is derived from an EMBL/GenBank/DDBJ whole genome shotgun (WGS) entry which is preliminary data.</text>
</comment>
<dbReference type="GO" id="GO:0015886">
    <property type="term" value="P:heme transport"/>
    <property type="evidence" value="ECO:0007669"/>
    <property type="project" value="InterPro"/>
</dbReference>
<dbReference type="EMBL" id="NMOS02000028">
    <property type="protein sequence ID" value="RDH39901.1"/>
    <property type="molecule type" value="Genomic_DNA"/>
</dbReference>
<gene>
    <name evidence="13" type="primary">ccmD</name>
    <name evidence="13" type="ORF">CFE62_006655</name>
</gene>
<dbReference type="Proteomes" id="UP000226429">
    <property type="component" value="Unassembled WGS sequence"/>
</dbReference>
<evidence type="ECO:0000313" key="13">
    <source>
        <dbReference type="EMBL" id="RDH39901.1"/>
    </source>
</evidence>
<keyword evidence="10 12" id="KW-1133">Transmembrane helix</keyword>
<dbReference type="NCBIfam" id="TIGR03141">
    <property type="entry name" value="cytochro_ccmD"/>
    <property type="match status" value="1"/>
</dbReference>
<comment type="subcellular location">
    <subcellularLocation>
        <location evidence="2 12">Cell inner membrane</location>
        <topology evidence="2 12">Single-pass membrane protein</topology>
    </subcellularLocation>
</comment>
<evidence type="ECO:0000256" key="4">
    <source>
        <dbReference type="ARBA" id="ARBA00016461"/>
    </source>
</evidence>
<sequence length="50" mass="6047">MRDYRSYLWIAYVSTAIILLINLITPLIRHYKLFRLLKKKRANTSLIPKK</sequence>
<evidence type="ECO:0000256" key="12">
    <source>
        <dbReference type="RuleBase" id="RU363101"/>
    </source>
</evidence>
<name>A0A370CFE8_9COXI</name>
<feature type="transmembrane region" description="Helical" evidence="12">
    <location>
        <begin position="6"/>
        <end position="28"/>
    </location>
</feature>
<evidence type="ECO:0000256" key="3">
    <source>
        <dbReference type="ARBA" id="ARBA00008741"/>
    </source>
</evidence>
<keyword evidence="8 12" id="KW-0812">Transmembrane</keyword>
<reference evidence="13 14" key="1">
    <citation type="journal article" date="2017" name="Int. J. Syst. Evol. Microbiol.">
        <title>Aquarickettsiella crustaci n. gen. n. sp. (Gammaproteobacteria: Legionellales: Coxiellaceae); a bacterial pathogen of the freshwater crustacean: Gammarus fossarum (Malacostraca: Amphipoda).</title>
        <authorList>
            <person name="Bojko J."/>
            <person name="Dunn A.M."/>
            <person name="Stebbing P.D."/>
            <person name="Van Aerle R."/>
            <person name="Bacela-Spychalska K."/>
            <person name="Bean T.P."/>
            <person name="Stentiford G.D."/>
        </authorList>
    </citation>
    <scope>NUCLEOTIDE SEQUENCE [LARGE SCALE GENOMIC DNA]</scope>
    <source>
        <strain evidence="13">RA15029</strain>
    </source>
</reference>
<dbReference type="AlphaFoldDB" id="A0A370CFE8"/>
<reference evidence="13 14" key="2">
    <citation type="journal article" date="2018" name="J. Invertebr. Pathol.">
        <title>'Candidatus Aquirickettsiella gammari' (Gammaproteobacteria: Legionellales: Coxiellaceae): A bacterial pathogen of the freshwater crustacean Gammarus fossarum (Malacostraca: Amphipoda).</title>
        <authorList>
            <person name="Bojko J."/>
            <person name="Dunn A.M."/>
            <person name="Stebbing P.D."/>
            <person name="van Aerle R."/>
            <person name="Bacela-Spychalska K."/>
            <person name="Bean T.P."/>
            <person name="Urrutia A."/>
            <person name="Stentiford G.D."/>
        </authorList>
    </citation>
    <scope>NUCLEOTIDE SEQUENCE [LARGE SCALE GENOMIC DNA]</scope>
    <source>
        <strain evidence="13">RA15029</strain>
    </source>
</reference>
<keyword evidence="9 12" id="KW-0201">Cytochrome c-type biogenesis</keyword>
<evidence type="ECO:0000256" key="8">
    <source>
        <dbReference type="ARBA" id="ARBA00022692"/>
    </source>
</evidence>
<evidence type="ECO:0000256" key="1">
    <source>
        <dbReference type="ARBA" id="ARBA00002442"/>
    </source>
</evidence>
<keyword evidence="14" id="KW-1185">Reference proteome</keyword>
<dbReference type="GO" id="GO:0017004">
    <property type="term" value="P:cytochrome complex assembly"/>
    <property type="evidence" value="ECO:0007669"/>
    <property type="project" value="UniProtKB-KW"/>
</dbReference>